<name>X1IX94_9ZZZZ</name>
<evidence type="ECO:0000313" key="1">
    <source>
        <dbReference type="EMBL" id="GAH70714.1"/>
    </source>
</evidence>
<reference evidence="1" key="1">
    <citation type="journal article" date="2014" name="Front. Microbiol.">
        <title>High frequency of phylogenetically diverse reductive dehalogenase-homologous genes in deep subseafloor sedimentary metagenomes.</title>
        <authorList>
            <person name="Kawai M."/>
            <person name="Futagami T."/>
            <person name="Toyoda A."/>
            <person name="Takaki Y."/>
            <person name="Nishi S."/>
            <person name="Hori S."/>
            <person name="Arai W."/>
            <person name="Tsubouchi T."/>
            <person name="Morono Y."/>
            <person name="Uchiyama I."/>
            <person name="Ito T."/>
            <person name="Fujiyama A."/>
            <person name="Inagaki F."/>
            <person name="Takami H."/>
        </authorList>
    </citation>
    <scope>NUCLEOTIDE SEQUENCE</scope>
    <source>
        <strain evidence="1">Expedition CK06-06</strain>
    </source>
</reference>
<proteinExistence type="predicted"/>
<dbReference type="AlphaFoldDB" id="X1IX94"/>
<dbReference type="EMBL" id="BARU01031090">
    <property type="protein sequence ID" value="GAH70714.1"/>
    <property type="molecule type" value="Genomic_DNA"/>
</dbReference>
<gene>
    <name evidence="1" type="ORF">S03H2_49224</name>
</gene>
<protein>
    <submittedName>
        <fullName evidence="1">Uncharacterized protein</fullName>
    </submittedName>
</protein>
<comment type="caution">
    <text evidence="1">The sequence shown here is derived from an EMBL/GenBank/DDBJ whole genome shotgun (WGS) entry which is preliminary data.</text>
</comment>
<accession>X1IX94</accession>
<feature type="non-terminal residue" evidence="1">
    <location>
        <position position="1"/>
    </location>
</feature>
<organism evidence="1">
    <name type="scientific">marine sediment metagenome</name>
    <dbReference type="NCBI Taxonomy" id="412755"/>
    <lineage>
        <taxon>unclassified sequences</taxon>
        <taxon>metagenomes</taxon>
        <taxon>ecological metagenomes</taxon>
    </lineage>
</organism>
<sequence>IMVKPTAGGEREARGRLEKTCVTRGGFMPHRWA</sequence>